<comment type="caution">
    <text evidence="1">The sequence shown here is derived from an EMBL/GenBank/DDBJ whole genome shotgun (WGS) entry which is preliminary data.</text>
</comment>
<evidence type="ECO:0000313" key="1">
    <source>
        <dbReference type="EMBL" id="KAI4320572.1"/>
    </source>
</evidence>
<keyword evidence="2" id="KW-1185">Reference proteome</keyword>
<name>A0ACB9M8N0_9MYRT</name>
<sequence length="171" mass="18867">MLVIAREVLRALSDGQNSDVRSILVQVVSVHIVSIPDTVMDGYGLDEEARIVGEDEGGSIFGDDEGASIFDSDKGVRVLEESFQSTMGFDALPASQEVLAALGRMRVDDGQDCTICLEELSPMADHTLMPYIHVFHDACILKWLETRHTCPLCRWSLPQEEEVTGEEALQE</sequence>
<accession>A0ACB9M8N0</accession>
<dbReference type="Proteomes" id="UP001057402">
    <property type="component" value="Chromosome 10"/>
</dbReference>
<reference evidence="2" key="1">
    <citation type="journal article" date="2023" name="Front. Plant Sci.">
        <title>Chromosomal-level genome assembly of Melastoma candidum provides insights into trichome evolution.</title>
        <authorList>
            <person name="Zhong Y."/>
            <person name="Wu W."/>
            <person name="Sun C."/>
            <person name="Zou P."/>
            <person name="Liu Y."/>
            <person name="Dai S."/>
            <person name="Zhou R."/>
        </authorList>
    </citation>
    <scope>NUCLEOTIDE SEQUENCE [LARGE SCALE GENOMIC DNA]</scope>
</reference>
<evidence type="ECO:0000313" key="2">
    <source>
        <dbReference type="Proteomes" id="UP001057402"/>
    </source>
</evidence>
<proteinExistence type="predicted"/>
<protein>
    <submittedName>
        <fullName evidence="1">Uncharacterized protein</fullName>
    </submittedName>
</protein>
<dbReference type="EMBL" id="CM042889">
    <property type="protein sequence ID" value="KAI4320572.1"/>
    <property type="molecule type" value="Genomic_DNA"/>
</dbReference>
<organism evidence="1 2">
    <name type="scientific">Melastoma candidum</name>
    <dbReference type="NCBI Taxonomy" id="119954"/>
    <lineage>
        <taxon>Eukaryota</taxon>
        <taxon>Viridiplantae</taxon>
        <taxon>Streptophyta</taxon>
        <taxon>Embryophyta</taxon>
        <taxon>Tracheophyta</taxon>
        <taxon>Spermatophyta</taxon>
        <taxon>Magnoliopsida</taxon>
        <taxon>eudicotyledons</taxon>
        <taxon>Gunneridae</taxon>
        <taxon>Pentapetalae</taxon>
        <taxon>rosids</taxon>
        <taxon>malvids</taxon>
        <taxon>Myrtales</taxon>
        <taxon>Melastomataceae</taxon>
        <taxon>Melastomatoideae</taxon>
        <taxon>Melastomateae</taxon>
        <taxon>Melastoma</taxon>
    </lineage>
</organism>
<gene>
    <name evidence="1" type="ORF">MLD38_034038</name>
</gene>